<feature type="transmembrane region" description="Helical" evidence="1">
    <location>
        <begin position="93"/>
        <end position="115"/>
    </location>
</feature>
<evidence type="ECO:0000259" key="2">
    <source>
        <dbReference type="Pfam" id="PF01757"/>
    </source>
</evidence>
<sequence>MTISVLKNKVLSEFKLLYLLFKNSKTLLPNIKFGPGGFRLLLSLTVVCYHITSFVFIGHFAVYSFFILSGFWVSKMFQEKYLPQQNPVRTYLISRFLRIYPLYLFLLLLALPVLYYEDAGFFQQESIWDYSLFWLTNLGLLGQHLFGQSILVPAWSLDLEVQFYVLLPLLFYVLKQKKHFVYLFIVSSVAALLIYWFEVPFLNRTVLYFLPFFLLGILMYLFDWKFSQSVVRLSWLITLGIVLLHYVFPANTVQDKNSLYNEWLNCVLAVSIIPFIAHNVKQKSDAIDQTLGSLSYTVYLFHWVLIWPYGDYVEDMSTLQKMVYAPIYLILVVLGSSLIYFYVEPFFSKWRAYFLGMP</sequence>
<evidence type="ECO:0000313" key="3">
    <source>
        <dbReference type="EMBL" id="AEE50750.1"/>
    </source>
</evidence>
<keyword evidence="1" id="KW-0472">Membrane</keyword>
<feature type="transmembrane region" description="Helical" evidence="1">
    <location>
        <begin position="152"/>
        <end position="173"/>
    </location>
</feature>
<dbReference type="eggNOG" id="COG1835">
    <property type="taxonomic scope" value="Bacteria"/>
</dbReference>
<dbReference type="InterPro" id="IPR050879">
    <property type="entry name" value="Acyltransferase_3"/>
</dbReference>
<dbReference type="STRING" id="760192.Halhy_2885"/>
<feature type="transmembrane region" description="Helical" evidence="1">
    <location>
        <begin position="229"/>
        <end position="248"/>
    </location>
</feature>
<dbReference type="PANTHER" id="PTHR23028">
    <property type="entry name" value="ACETYLTRANSFERASE"/>
    <property type="match status" value="1"/>
</dbReference>
<dbReference type="Proteomes" id="UP000008461">
    <property type="component" value="Chromosome"/>
</dbReference>
<proteinExistence type="predicted"/>
<dbReference type="AlphaFoldDB" id="F4L452"/>
<feature type="transmembrane region" description="Helical" evidence="1">
    <location>
        <begin position="260"/>
        <end position="278"/>
    </location>
</feature>
<dbReference type="RefSeq" id="WP_013765296.1">
    <property type="nucleotide sequence ID" value="NC_015510.1"/>
</dbReference>
<dbReference type="PANTHER" id="PTHR23028:SF53">
    <property type="entry name" value="ACYL_TRANSF_3 DOMAIN-CONTAINING PROTEIN"/>
    <property type="match status" value="1"/>
</dbReference>
<feature type="transmembrane region" description="Helical" evidence="1">
    <location>
        <begin position="40"/>
        <end position="73"/>
    </location>
</feature>
<feature type="transmembrane region" description="Helical" evidence="1">
    <location>
        <begin position="180"/>
        <end position="199"/>
    </location>
</feature>
<dbReference type="GO" id="GO:0016020">
    <property type="term" value="C:membrane"/>
    <property type="evidence" value="ECO:0007669"/>
    <property type="project" value="TreeGrafter"/>
</dbReference>
<feature type="transmembrane region" description="Helical" evidence="1">
    <location>
        <begin position="290"/>
        <end position="310"/>
    </location>
</feature>
<dbReference type="EMBL" id="CP002691">
    <property type="protein sequence ID" value="AEE50750.1"/>
    <property type="molecule type" value="Genomic_DNA"/>
</dbReference>
<dbReference type="KEGG" id="hhy:Halhy_2885"/>
<protein>
    <submittedName>
        <fullName evidence="3">Acyltransferase 3</fullName>
    </submittedName>
</protein>
<dbReference type="HOGENOM" id="CLU_791817_0_0_10"/>
<reference evidence="3 4" key="1">
    <citation type="journal article" date="2011" name="Stand. Genomic Sci.">
        <title>Complete genome sequence of Haliscomenobacter hydrossis type strain (O).</title>
        <authorList>
            <consortium name="US DOE Joint Genome Institute (JGI-PGF)"/>
            <person name="Daligault H."/>
            <person name="Lapidus A."/>
            <person name="Zeytun A."/>
            <person name="Nolan M."/>
            <person name="Lucas S."/>
            <person name="Del Rio T.G."/>
            <person name="Tice H."/>
            <person name="Cheng J.F."/>
            <person name="Tapia R."/>
            <person name="Han C."/>
            <person name="Goodwin L."/>
            <person name="Pitluck S."/>
            <person name="Liolios K."/>
            <person name="Pagani I."/>
            <person name="Ivanova N."/>
            <person name="Huntemann M."/>
            <person name="Mavromatis K."/>
            <person name="Mikhailova N."/>
            <person name="Pati A."/>
            <person name="Chen A."/>
            <person name="Palaniappan K."/>
            <person name="Land M."/>
            <person name="Hauser L."/>
            <person name="Brambilla E.M."/>
            <person name="Rohde M."/>
            <person name="Verbarg S."/>
            <person name="Goker M."/>
            <person name="Bristow J."/>
            <person name="Eisen J.A."/>
            <person name="Markowitz V."/>
            <person name="Hugenholtz P."/>
            <person name="Kyrpides N.C."/>
            <person name="Klenk H.P."/>
            <person name="Woyke T."/>
        </authorList>
    </citation>
    <scope>NUCLEOTIDE SEQUENCE [LARGE SCALE GENOMIC DNA]</scope>
    <source>
        <strain evidence="4">ATCC 27775 / DSM 1100 / LMG 10767 / O</strain>
    </source>
</reference>
<dbReference type="OrthoDB" id="290051at2"/>
<keyword evidence="3" id="KW-0012">Acyltransferase</keyword>
<accession>F4L452</accession>
<keyword evidence="4" id="KW-1185">Reference proteome</keyword>
<gene>
    <name evidence="3" type="ordered locus">Halhy_2885</name>
</gene>
<feature type="transmembrane region" description="Helical" evidence="1">
    <location>
        <begin position="205"/>
        <end position="222"/>
    </location>
</feature>
<evidence type="ECO:0000313" key="4">
    <source>
        <dbReference type="Proteomes" id="UP000008461"/>
    </source>
</evidence>
<keyword evidence="3" id="KW-0808">Transferase</keyword>
<dbReference type="GO" id="GO:0000271">
    <property type="term" value="P:polysaccharide biosynthetic process"/>
    <property type="evidence" value="ECO:0007669"/>
    <property type="project" value="TreeGrafter"/>
</dbReference>
<name>F4L452_HALH1</name>
<dbReference type="InterPro" id="IPR002656">
    <property type="entry name" value="Acyl_transf_3_dom"/>
</dbReference>
<organism evidence="3 4">
    <name type="scientific">Haliscomenobacter hydrossis (strain ATCC 27775 / DSM 1100 / LMG 10767 / O)</name>
    <dbReference type="NCBI Taxonomy" id="760192"/>
    <lineage>
        <taxon>Bacteria</taxon>
        <taxon>Pseudomonadati</taxon>
        <taxon>Bacteroidota</taxon>
        <taxon>Saprospiria</taxon>
        <taxon>Saprospirales</taxon>
        <taxon>Haliscomenobacteraceae</taxon>
        <taxon>Haliscomenobacter</taxon>
    </lineage>
</organism>
<keyword evidence="1" id="KW-1133">Transmembrane helix</keyword>
<evidence type="ECO:0000256" key="1">
    <source>
        <dbReference type="SAM" id="Phobius"/>
    </source>
</evidence>
<dbReference type="GO" id="GO:0016747">
    <property type="term" value="F:acyltransferase activity, transferring groups other than amino-acyl groups"/>
    <property type="evidence" value="ECO:0007669"/>
    <property type="project" value="InterPro"/>
</dbReference>
<feature type="transmembrane region" description="Helical" evidence="1">
    <location>
        <begin position="322"/>
        <end position="343"/>
    </location>
</feature>
<keyword evidence="1" id="KW-0812">Transmembrane</keyword>
<dbReference type="Pfam" id="PF01757">
    <property type="entry name" value="Acyl_transf_3"/>
    <property type="match status" value="1"/>
</dbReference>
<feature type="domain" description="Acyltransferase 3" evidence="2">
    <location>
        <begin position="37"/>
        <end position="340"/>
    </location>
</feature>
<reference key="2">
    <citation type="submission" date="2011-04" db="EMBL/GenBank/DDBJ databases">
        <title>Complete sequence of chromosome of Haliscomenobacter hydrossis DSM 1100.</title>
        <authorList>
            <consortium name="US DOE Joint Genome Institute (JGI-PGF)"/>
            <person name="Lucas S."/>
            <person name="Han J."/>
            <person name="Lapidus A."/>
            <person name="Bruce D."/>
            <person name="Goodwin L."/>
            <person name="Pitluck S."/>
            <person name="Peters L."/>
            <person name="Kyrpides N."/>
            <person name="Mavromatis K."/>
            <person name="Ivanova N."/>
            <person name="Ovchinnikova G."/>
            <person name="Pagani I."/>
            <person name="Daligault H."/>
            <person name="Detter J.C."/>
            <person name="Han C."/>
            <person name="Land M."/>
            <person name="Hauser L."/>
            <person name="Markowitz V."/>
            <person name="Cheng J.-F."/>
            <person name="Hugenholtz P."/>
            <person name="Woyke T."/>
            <person name="Wu D."/>
            <person name="Verbarg S."/>
            <person name="Frueling A."/>
            <person name="Brambilla E."/>
            <person name="Klenk H.-P."/>
            <person name="Eisen J.A."/>
        </authorList>
    </citation>
    <scope>NUCLEOTIDE SEQUENCE</scope>
    <source>
        <strain>DSM 1100</strain>
    </source>
</reference>